<dbReference type="GO" id="GO:0003746">
    <property type="term" value="F:translation elongation factor activity"/>
    <property type="evidence" value="ECO:0007669"/>
    <property type="project" value="UniProtKB-KW"/>
</dbReference>
<dbReference type="HOGENOM" id="CLU_101379_3_1_10"/>
<dbReference type="GO" id="GO:0006354">
    <property type="term" value="P:DNA-templated transcription elongation"/>
    <property type="evidence" value="ECO:0007669"/>
    <property type="project" value="TreeGrafter"/>
</dbReference>
<sequence length="166" mass="18882">MSRGFVKEEDQEEAPFIPPRAALPAGQTNYVTERGMRLLEEEKAALEQQRSSNKQENETERRRTNMEIDGKIRLLNERLSSARIIDITEQPKDEVRFGATVKYRINNREFTITIVGVDEADVKEGRVAFVAPLIKAMSGKKVGEELKFDMGGKQVPVKILAIDYQK</sequence>
<proteinExistence type="predicted"/>
<dbReference type="InterPro" id="IPR036953">
    <property type="entry name" value="GreA/GreB_C_sf"/>
</dbReference>
<name>G8R0D3_OWEHD</name>
<dbReference type="Gene3D" id="3.10.50.30">
    <property type="entry name" value="Transcription elongation factor, GreA/GreB, C-terminal domain"/>
    <property type="match status" value="1"/>
</dbReference>
<keyword evidence="3" id="KW-0251">Elongation factor</keyword>
<dbReference type="PIRSF" id="PIRSF006092">
    <property type="entry name" value="GreA_GreB"/>
    <property type="match status" value="1"/>
</dbReference>
<gene>
    <name evidence="3" type="ordered locus">Oweho_0577</name>
</gene>
<organism evidence="3 4">
    <name type="scientific">Owenweeksia hongkongensis (strain DSM 17368 / CIP 108786 / JCM 12287 / NRRL B-23963 / UST20020801)</name>
    <dbReference type="NCBI Taxonomy" id="926562"/>
    <lineage>
        <taxon>Bacteria</taxon>
        <taxon>Pseudomonadati</taxon>
        <taxon>Bacteroidota</taxon>
        <taxon>Flavobacteriia</taxon>
        <taxon>Flavobacteriales</taxon>
        <taxon>Owenweeksiaceae</taxon>
        <taxon>Owenweeksia</taxon>
    </lineage>
</organism>
<dbReference type="Proteomes" id="UP000005631">
    <property type="component" value="Chromosome"/>
</dbReference>
<dbReference type="SUPFAM" id="SSF54534">
    <property type="entry name" value="FKBP-like"/>
    <property type="match status" value="1"/>
</dbReference>
<dbReference type="EMBL" id="CP003156">
    <property type="protein sequence ID" value="AEV31593.1"/>
    <property type="molecule type" value="Genomic_DNA"/>
</dbReference>
<dbReference type="KEGG" id="oho:Oweho_0577"/>
<accession>G8R0D3</accession>
<dbReference type="AlphaFoldDB" id="G8R0D3"/>
<dbReference type="PATRIC" id="fig|926562.3.peg.591"/>
<feature type="region of interest" description="Disordered" evidence="1">
    <location>
        <begin position="1"/>
        <end position="29"/>
    </location>
</feature>
<dbReference type="STRING" id="926562.Oweho_0577"/>
<dbReference type="PANTHER" id="PTHR30437:SF4">
    <property type="entry name" value="TRANSCRIPTION ELONGATION FACTOR GREA"/>
    <property type="match status" value="1"/>
</dbReference>
<evidence type="ECO:0000313" key="3">
    <source>
        <dbReference type="EMBL" id="AEV31593.1"/>
    </source>
</evidence>
<dbReference type="GO" id="GO:0032784">
    <property type="term" value="P:regulation of DNA-templated transcription elongation"/>
    <property type="evidence" value="ECO:0007669"/>
    <property type="project" value="InterPro"/>
</dbReference>
<protein>
    <submittedName>
        <fullName evidence="3">Transcription elongation factor</fullName>
    </submittedName>
</protein>
<dbReference type="InterPro" id="IPR001437">
    <property type="entry name" value="Tscrpt_elong_fac_GreA/B_C"/>
</dbReference>
<keyword evidence="4" id="KW-1185">Reference proteome</keyword>
<feature type="domain" description="Transcription elongation factor GreA/GreB C-terminal" evidence="2">
    <location>
        <begin position="90"/>
        <end position="164"/>
    </location>
</feature>
<dbReference type="OrthoDB" id="1094048at2"/>
<dbReference type="GO" id="GO:0070063">
    <property type="term" value="F:RNA polymerase binding"/>
    <property type="evidence" value="ECO:0007669"/>
    <property type="project" value="InterPro"/>
</dbReference>
<evidence type="ECO:0000256" key="1">
    <source>
        <dbReference type="SAM" id="MobiDB-lite"/>
    </source>
</evidence>
<evidence type="ECO:0000313" key="4">
    <source>
        <dbReference type="Proteomes" id="UP000005631"/>
    </source>
</evidence>
<feature type="compositionally biased region" description="Basic and acidic residues" evidence="1">
    <location>
        <begin position="53"/>
        <end position="65"/>
    </location>
</feature>
<dbReference type="InterPro" id="IPR023459">
    <property type="entry name" value="Tscrpt_elong_fac_GreA/B_fam"/>
</dbReference>
<keyword evidence="3" id="KW-0648">Protein biosynthesis</keyword>
<dbReference type="Pfam" id="PF01272">
    <property type="entry name" value="GreA_GreB"/>
    <property type="match status" value="1"/>
</dbReference>
<dbReference type="PANTHER" id="PTHR30437">
    <property type="entry name" value="TRANSCRIPTION ELONGATION FACTOR GREA"/>
    <property type="match status" value="1"/>
</dbReference>
<dbReference type="GO" id="GO:0003677">
    <property type="term" value="F:DNA binding"/>
    <property type="evidence" value="ECO:0007669"/>
    <property type="project" value="InterPro"/>
</dbReference>
<evidence type="ECO:0000259" key="2">
    <source>
        <dbReference type="Pfam" id="PF01272"/>
    </source>
</evidence>
<dbReference type="eggNOG" id="COG0782">
    <property type="taxonomic scope" value="Bacteria"/>
</dbReference>
<dbReference type="RefSeq" id="WP_014200954.1">
    <property type="nucleotide sequence ID" value="NC_016599.1"/>
</dbReference>
<reference evidence="3 4" key="1">
    <citation type="journal article" date="2012" name="Stand. Genomic Sci.">
        <title>Genome sequence of the orange-pigmented seawater bacterium Owenweeksia hongkongensis type strain (UST20020801(T)).</title>
        <authorList>
            <person name="Riedel T."/>
            <person name="Held B."/>
            <person name="Nolan M."/>
            <person name="Lucas S."/>
            <person name="Lapidus A."/>
            <person name="Tice H."/>
            <person name="Del Rio T.G."/>
            <person name="Cheng J.F."/>
            <person name="Han C."/>
            <person name="Tapia R."/>
            <person name="Goodwin L.A."/>
            <person name="Pitluck S."/>
            <person name="Liolios K."/>
            <person name="Mavromatis K."/>
            <person name="Pagani I."/>
            <person name="Ivanova N."/>
            <person name="Mikhailova N."/>
            <person name="Pati A."/>
            <person name="Chen A."/>
            <person name="Palaniappan K."/>
            <person name="Rohde M."/>
            <person name="Tindall B.J."/>
            <person name="Detter J.C."/>
            <person name="Goker M."/>
            <person name="Woyke T."/>
            <person name="Bristow J."/>
            <person name="Eisen J.A."/>
            <person name="Markowitz V."/>
            <person name="Hugenholtz P."/>
            <person name="Klenk H.P."/>
            <person name="Kyrpides N.C."/>
        </authorList>
    </citation>
    <scope>NUCLEOTIDE SEQUENCE</scope>
    <source>
        <strain evidence="4">DSM 17368 / JCM 12287 / NRRL B-23963</strain>
    </source>
</reference>
<feature type="region of interest" description="Disordered" evidence="1">
    <location>
        <begin position="42"/>
        <end position="65"/>
    </location>
</feature>